<evidence type="ECO:0000313" key="3">
    <source>
        <dbReference type="Proteomes" id="UP000542674"/>
    </source>
</evidence>
<sequence length="131" mass="13073">MGAHARGEVDLHGADPVADGEPGDVRADGGDDAGQRAAQADRAGEAEDRPGGSAGDEQVDAVDGRGDHADAQVAGSGRGQGHLREGGGGGVGPGYERERHDFSVRSGVHPTFGALLSVGKKALVSGVGTRR</sequence>
<protein>
    <submittedName>
        <fullName evidence="2">Uncharacterized protein</fullName>
    </submittedName>
</protein>
<feature type="compositionally biased region" description="Basic and acidic residues" evidence="1">
    <location>
        <begin position="1"/>
        <end position="13"/>
    </location>
</feature>
<name>A0A7W7T3Q2_9PSEU</name>
<organism evidence="2 3">
    <name type="scientific">Saccharothrix violaceirubra</name>
    <dbReference type="NCBI Taxonomy" id="413306"/>
    <lineage>
        <taxon>Bacteria</taxon>
        <taxon>Bacillati</taxon>
        <taxon>Actinomycetota</taxon>
        <taxon>Actinomycetes</taxon>
        <taxon>Pseudonocardiales</taxon>
        <taxon>Pseudonocardiaceae</taxon>
        <taxon>Saccharothrix</taxon>
    </lineage>
</organism>
<evidence type="ECO:0000313" key="2">
    <source>
        <dbReference type="EMBL" id="MBB4965931.1"/>
    </source>
</evidence>
<dbReference type="Proteomes" id="UP000542674">
    <property type="component" value="Unassembled WGS sequence"/>
</dbReference>
<keyword evidence="3" id="KW-1185">Reference proteome</keyword>
<dbReference type="EMBL" id="JACHJS010000001">
    <property type="protein sequence ID" value="MBB4965931.1"/>
    <property type="molecule type" value="Genomic_DNA"/>
</dbReference>
<accession>A0A7W7T3Q2</accession>
<feature type="region of interest" description="Disordered" evidence="1">
    <location>
        <begin position="1"/>
        <end position="101"/>
    </location>
</feature>
<comment type="caution">
    <text evidence="2">The sequence shown here is derived from an EMBL/GenBank/DDBJ whole genome shotgun (WGS) entry which is preliminary data.</text>
</comment>
<gene>
    <name evidence="2" type="ORF">F4559_003290</name>
</gene>
<evidence type="ECO:0000256" key="1">
    <source>
        <dbReference type="SAM" id="MobiDB-lite"/>
    </source>
</evidence>
<proteinExistence type="predicted"/>
<reference evidence="2 3" key="1">
    <citation type="submission" date="2020-08" db="EMBL/GenBank/DDBJ databases">
        <title>Sequencing the genomes of 1000 actinobacteria strains.</title>
        <authorList>
            <person name="Klenk H.-P."/>
        </authorList>
    </citation>
    <scope>NUCLEOTIDE SEQUENCE [LARGE SCALE GENOMIC DNA]</scope>
    <source>
        <strain evidence="2 3">DSM 45084</strain>
    </source>
</reference>
<feature type="compositionally biased region" description="Gly residues" evidence="1">
    <location>
        <begin position="76"/>
        <end position="93"/>
    </location>
</feature>
<dbReference type="AlphaFoldDB" id="A0A7W7T3Q2"/>